<evidence type="ECO:0000313" key="7">
    <source>
        <dbReference type="EMBL" id="CAF4820809.1"/>
    </source>
</evidence>
<keyword evidence="3" id="KW-1133">Transmembrane helix</keyword>
<dbReference type="AlphaFoldDB" id="A0A8S3B972"/>
<reference evidence="6" key="1">
    <citation type="submission" date="2021-02" db="EMBL/GenBank/DDBJ databases">
        <authorList>
            <person name="Nowell W R."/>
        </authorList>
    </citation>
    <scope>NUCLEOTIDE SEQUENCE</scope>
</reference>
<feature type="non-terminal residue" evidence="6">
    <location>
        <position position="41"/>
    </location>
</feature>
<gene>
    <name evidence="6" type="ORF">BYL167_LOCUS48368</name>
    <name evidence="7" type="ORF">SMN809_LOCUS48035</name>
    <name evidence="8" type="ORF">SMN809_LOCUS55121</name>
</gene>
<keyword evidence="2" id="KW-0812">Transmembrane</keyword>
<dbReference type="Proteomes" id="UP000681967">
    <property type="component" value="Unassembled WGS sequence"/>
</dbReference>
<accession>A0A8S3B972</accession>
<evidence type="ECO:0000256" key="2">
    <source>
        <dbReference type="ARBA" id="ARBA00022692"/>
    </source>
</evidence>
<evidence type="ECO:0000313" key="8">
    <source>
        <dbReference type="EMBL" id="CAF4970213.1"/>
    </source>
</evidence>
<keyword evidence="4" id="KW-0472">Membrane</keyword>
<evidence type="ECO:0000256" key="1">
    <source>
        <dbReference type="ARBA" id="ARBA00004141"/>
    </source>
</evidence>
<evidence type="ECO:0000313" key="9">
    <source>
        <dbReference type="Proteomes" id="UP000681967"/>
    </source>
</evidence>
<name>A0A8S3B972_9BILA</name>
<dbReference type="EMBL" id="CAJOBI010193910">
    <property type="protein sequence ID" value="CAF4970213.1"/>
    <property type="molecule type" value="Genomic_DNA"/>
</dbReference>
<proteinExistence type="predicted"/>
<dbReference type="EMBL" id="CAJOBI010153434">
    <property type="protein sequence ID" value="CAF4820809.1"/>
    <property type="molecule type" value="Genomic_DNA"/>
</dbReference>
<dbReference type="GO" id="GO:0016020">
    <property type="term" value="C:membrane"/>
    <property type="evidence" value="ECO:0007669"/>
    <property type="project" value="UniProtKB-SubCell"/>
</dbReference>
<evidence type="ECO:0000256" key="4">
    <source>
        <dbReference type="ARBA" id="ARBA00023136"/>
    </source>
</evidence>
<protein>
    <recommendedName>
        <fullName evidence="5">Major facilitator superfamily associated domain-containing protein</fullName>
    </recommendedName>
</protein>
<organism evidence="6 9">
    <name type="scientific">Rotaria magnacalcarata</name>
    <dbReference type="NCBI Taxonomy" id="392030"/>
    <lineage>
        <taxon>Eukaryota</taxon>
        <taxon>Metazoa</taxon>
        <taxon>Spiralia</taxon>
        <taxon>Gnathifera</taxon>
        <taxon>Rotifera</taxon>
        <taxon>Eurotatoria</taxon>
        <taxon>Bdelloidea</taxon>
        <taxon>Philodinida</taxon>
        <taxon>Philodinidae</taxon>
        <taxon>Rotaria</taxon>
    </lineage>
</organism>
<sequence length="41" mass="4450">APAITLADAYTLTCLAQDTEQYGRQRMYGSLGWGLAIFIVA</sequence>
<feature type="domain" description="Major facilitator superfamily associated" evidence="5">
    <location>
        <begin position="2"/>
        <end position="40"/>
    </location>
</feature>
<feature type="non-terminal residue" evidence="6">
    <location>
        <position position="1"/>
    </location>
</feature>
<dbReference type="Proteomes" id="UP000676336">
    <property type="component" value="Unassembled WGS sequence"/>
</dbReference>
<evidence type="ECO:0000259" key="5">
    <source>
        <dbReference type="Pfam" id="PF12832"/>
    </source>
</evidence>
<evidence type="ECO:0000313" key="6">
    <source>
        <dbReference type="EMBL" id="CAF4806371.1"/>
    </source>
</evidence>
<evidence type="ECO:0000256" key="3">
    <source>
        <dbReference type="ARBA" id="ARBA00022989"/>
    </source>
</evidence>
<comment type="subcellular location">
    <subcellularLocation>
        <location evidence="1">Membrane</location>
        <topology evidence="1">Multi-pass membrane protein</topology>
    </subcellularLocation>
</comment>
<dbReference type="Pfam" id="PF12832">
    <property type="entry name" value="MFS_1_like"/>
    <property type="match status" value="1"/>
</dbReference>
<dbReference type="InterPro" id="IPR024989">
    <property type="entry name" value="MFS_assoc_dom"/>
</dbReference>
<comment type="caution">
    <text evidence="6">The sequence shown here is derived from an EMBL/GenBank/DDBJ whole genome shotgun (WGS) entry which is preliminary data.</text>
</comment>
<dbReference type="EMBL" id="CAJOBH010141247">
    <property type="protein sequence ID" value="CAF4806371.1"/>
    <property type="molecule type" value="Genomic_DNA"/>
</dbReference>